<dbReference type="CDD" id="cd03257">
    <property type="entry name" value="ABC_NikE_OppD_transporters"/>
    <property type="match status" value="2"/>
</dbReference>
<dbReference type="InterPro" id="IPR050319">
    <property type="entry name" value="ABC_transp_ATP-bind"/>
</dbReference>
<dbReference type="Pfam" id="PF08352">
    <property type="entry name" value="oligo_HPY"/>
    <property type="match status" value="2"/>
</dbReference>
<sequence>MTLSVKGLTVRYPGVTAVDDLSFDLPDGGSLAVVGESGSGKSTTAAALLGLHRGTRAQVTGTVELDGVDLTTLPDERLRAVRGRRIAMVFQDPLSALDPFFTVGDQIASVYRLHTRAARRASRQKAVEVLNRVGIPDAARRVRAHPHEFSGGMRQRALIAMALALEPSVLVADEPTSALDVTVQAQILTLLADLRAQSGMALLFVTHDLAVAAQIADDVLVMRHGRAVERGPVRRVLTAPAEPYTRELVDAVPRLHTPRAAPEPAAPRNAAVTVHGVSHHYRRGAHALKGISLEVREGETLGIVGESGSGKSTLARIMAGLLPPTHGRVAFDGGPRMRQMVFQDPASSFNPRRQIGASVAEPLLTARSGPAGDAVSDAVGDALERVGLGPEYTARYPHELSGGQRQRAAIARALIARPKLMICDEAVSALDVTTQAGILRLLTDVQRELGLAMVFVSHDLAVVRQVSDRVAVMKDGELVELADAETLFEAPQHPYTRLLLSTAPALDGDRPDSH</sequence>
<keyword evidence="2" id="KW-0813">Transport</keyword>
<dbReference type="Proteomes" id="UP000605992">
    <property type="component" value="Unassembled WGS sequence"/>
</dbReference>
<evidence type="ECO:0000259" key="5">
    <source>
        <dbReference type="PROSITE" id="PS50893"/>
    </source>
</evidence>
<evidence type="ECO:0000313" key="7">
    <source>
        <dbReference type="Proteomes" id="UP000605992"/>
    </source>
</evidence>
<organism evidence="6 7">
    <name type="scientific">Planotetraspora thailandica</name>
    <dbReference type="NCBI Taxonomy" id="487172"/>
    <lineage>
        <taxon>Bacteria</taxon>
        <taxon>Bacillati</taxon>
        <taxon>Actinomycetota</taxon>
        <taxon>Actinomycetes</taxon>
        <taxon>Streptosporangiales</taxon>
        <taxon>Streptosporangiaceae</taxon>
        <taxon>Planotetraspora</taxon>
    </lineage>
</organism>
<evidence type="ECO:0000256" key="2">
    <source>
        <dbReference type="ARBA" id="ARBA00022448"/>
    </source>
</evidence>
<dbReference type="PANTHER" id="PTHR43776">
    <property type="entry name" value="TRANSPORT ATP-BINDING PROTEIN"/>
    <property type="match status" value="1"/>
</dbReference>
<dbReference type="RefSeq" id="WP_203942872.1">
    <property type="nucleotide sequence ID" value="NZ_BOOR01000006.1"/>
</dbReference>
<dbReference type="InterPro" id="IPR027417">
    <property type="entry name" value="P-loop_NTPase"/>
</dbReference>
<dbReference type="Gene3D" id="3.40.50.300">
    <property type="entry name" value="P-loop containing nucleotide triphosphate hydrolases"/>
    <property type="match status" value="2"/>
</dbReference>
<dbReference type="AlphaFoldDB" id="A0A8J3V9M3"/>
<dbReference type="InterPro" id="IPR013563">
    <property type="entry name" value="Oligopep_ABC_C"/>
</dbReference>
<evidence type="ECO:0000256" key="3">
    <source>
        <dbReference type="ARBA" id="ARBA00022741"/>
    </source>
</evidence>
<dbReference type="InterPro" id="IPR003439">
    <property type="entry name" value="ABC_transporter-like_ATP-bd"/>
</dbReference>
<comment type="caution">
    <text evidence="6">The sequence shown here is derived from an EMBL/GenBank/DDBJ whole genome shotgun (WGS) entry which is preliminary data.</text>
</comment>
<dbReference type="EMBL" id="BOOR01000006">
    <property type="protein sequence ID" value="GII52590.1"/>
    <property type="molecule type" value="Genomic_DNA"/>
</dbReference>
<keyword evidence="4 6" id="KW-0067">ATP-binding</keyword>
<dbReference type="GO" id="GO:0015833">
    <property type="term" value="P:peptide transport"/>
    <property type="evidence" value="ECO:0007669"/>
    <property type="project" value="InterPro"/>
</dbReference>
<feature type="domain" description="ABC transporter" evidence="5">
    <location>
        <begin position="3"/>
        <end position="249"/>
    </location>
</feature>
<feature type="domain" description="ABC transporter" evidence="5">
    <location>
        <begin position="272"/>
        <end position="500"/>
    </location>
</feature>
<dbReference type="PROSITE" id="PS50893">
    <property type="entry name" value="ABC_TRANSPORTER_2"/>
    <property type="match status" value="2"/>
</dbReference>
<evidence type="ECO:0000256" key="1">
    <source>
        <dbReference type="ARBA" id="ARBA00005417"/>
    </source>
</evidence>
<keyword evidence="3" id="KW-0547">Nucleotide-binding</keyword>
<reference evidence="6" key="1">
    <citation type="submission" date="2021-01" db="EMBL/GenBank/DDBJ databases">
        <title>Whole genome shotgun sequence of Planotetraspora thailandica NBRC 104271.</title>
        <authorList>
            <person name="Komaki H."/>
            <person name="Tamura T."/>
        </authorList>
    </citation>
    <scope>NUCLEOTIDE SEQUENCE</scope>
    <source>
        <strain evidence="6">NBRC 104271</strain>
    </source>
</reference>
<dbReference type="NCBIfam" id="NF008453">
    <property type="entry name" value="PRK11308.1"/>
    <property type="match status" value="2"/>
</dbReference>
<dbReference type="GO" id="GO:0016887">
    <property type="term" value="F:ATP hydrolysis activity"/>
    <property type="evidence" value="ECO:0007669"/>
    <property type="project" value="InterPro"/>
</dbReference>
<evidence type="ECO:0000313" key="6">
    <source>
        <dbReference type="EMBL" id="GII52590.1"/>
    </source>
</evidence>
<dbReference type="Pfam" id="PF00005">
    <property type="entry name" value="ABC_tran"/>
    <property type="match status" value="2"/>
</dbReference>
<gene>
    <name evidence="6" type="ORF">Pth03_09790</name>
</gene>
<proteinExistence type="inferred from homology"/>
<dbReference type="GO" id="GO:0055085">
    <property type="term" value="P:transmembrane transport"/>
    <property type="evidence" value="ECO:0007669"/>
    <property type="project" value="UniProtKB-ARBA"/>
</dbReference>
<dbReference type="InterPro" id="IPR003593">
    <property type="entry name" value="AAA+_ATPase"/>
</dbReference>
<dbReference type="PANTHER" id="PTHR43776:SF7">
    <property type="entry name" value="D,D-DIPEPTIDE TRANSPORT ATP-BINDING PROTEIN DDPF-RELATED"/>
    <property type="match status" value="1"/>
</dbReference>
<dbReference type="FunFam" id="3.40.50.300:FF:000016">
    <property type="entry name" value="Oligopeptide ABC transporter ATP-binding component"/>
    <property type="match status" value="1"/>
</dbReference>
<keyword evidence="7" id="KW-1185">Reference proteome</keyword>
<dbReference type="GO" id="GO:0005524">
    <property type="term" value="F:ATP binding"/>
    <property type="evidence" value="ECO:0007669"/>
    <property type="project" value="UniProtKB-KW"/>
</dbReference>
<dbReference type="SUPFAM" id="SSF52540">
    <property type="entry name" value="P-loop containing nucleoside triphosphate hydrolases"/>
    <property type="match status" value="2"/>
</dbReference>
<protein>
    <submittedName>
        <fullName evidence="6">ABC transporter ATP-binding protein</fullName>
    </submittedName>
</protein>
<evidence type="ECO:0000256" key="4">
    <source>
        <dbReference type="ARBA" id="ARBA00022840"/>
    </source>
</evidence>
<dbReference type="PROSITE" id="PS00211">
    <property type="entry name" value="ABC_TRANSPORTER_1"/>
    <property type="match status" value="2"/>
</dbReference>
<dbReference type="SMART" id="SM00382">
    <property type="entry name" value="AAA"/>
    <property type="match status" value="2"/>
</dbReference>
<comment type="similarity">
    <text evidence="1">Belongs to the ABC transporter superfamily.</text>
</comment>
<dbReference type="InterPro" id="IPR017871">
    <property type="entry name" value="ABC_transporter-like_CS"/>
</dbReference>
<name>A0A8J3V9M3_9ACTN</name>
<accession>A0A8J3V9M3</accession>